<keyword evidence="1" id="KW-0732">Signal</keyword>
<feature type="signal peptide" evidence="1">
    <location>
        <begin position="1"/>
        <end position="20"/>
    </location>
</feature>
<feature type="chain" id="PRO_5001829752" description="Secreted protein" evidence="1">
    <location>
        <begin position="21"/>
        <end position="111"/>
    </location>
</feature>
<proteinExistence type="predicted"/>
<evidence type="ECO:0000313" key="3">
    <source>
        <dbReference type="Proteomes" id="UP000054359"/>
    </source>
</evidence>
<dbReference type="PROSITE" id="PS51257">
    <property type="entry name" value="PROKAR_LIPOPROTEIN"/>
    <property type="match status" value="1"/>
</dbReference>
<gene>
    <name evidence="2" type="ORF">X975_26166</name>
</gene>
<protein>
    <recommendedName>
        <fullName evidence="4">Secreted protein</fullName>
    </recommendedName>
</protein>
<accession>A0A087THX8</accession>
<keyword evidence="3" id="KW-1185">Reference proteome</keyword>
<sequence length="111" mass="12662">MRRLLRNSVLLVLWAGACDVIRHLSSVEGGVCMFPSHQCSQHVVREASVVACSCRHLLTPASHERDPNRVCLVRVEFFTTSPKELRCARFKNSNSFKFASVELFSRPLHMY</sequence>
<evidence type="ECO:0000313" key="2">
    <source>
        <dbReference type="EMBL" id="KFM64717.1"/>
    </source>
</evidence>
<dbReference type="Proteomes" id="UP000054359">
    <property type="component" value="Unassembled WGS sequence"/>
</dbReference>
<reference evidence="2 3" key="1">
    <citation type="submission" date="2013-11" db="EMBL/GenBank/DDBJ databases">
        <title>Genome sequencing of Stegodyphus mimosarum.</title>
        <authorList>
            <person name="Bechsgaard J."/>
        </authorList>
    </citation>
    <scope>NUCLEOTIDE SEQUENCE [LARGE SCALE GENOMIC DNA]</scope>
</reference>
<dbReference type="AlphaFoldDB" id="A0A087THX8"/>
<evidence type="ECO:0000256" key="1">
    <source>
        <dbReference type="SAM" id="SignalP"/>
    </source>
</evidence>
<evidence type="ECO:0008006" key="4">
    <source>
        <dbReference type="Google" id="ProtNLM"/>
    </source>
</evidence>
<dbReference type="EMBL" id="KK115304">
    <property type="protein sequence ID" value="KFM64717.1"/>
    <property type="molecule type" value="Genomic_DNA"/>
</dbReference>
<name>A0A087THX8_STEMI</name>
<organism evidence="2 3">
    <name type="scientific">Stegodyphus mimosarum</name>
    <name type="common">African social velvet spider</name>
    <dbReference type="NCBI Taxonomy" id="407821"/>
    <lineage>
        <taxon>Eukaryota</taxon>
        <taxon>Metazoa</taxon>
        <taxon>Ecdysozoa</taxon>
        <taxon>Arthropoda</taxon>
        <taxon>Chelicerata</taxon>
        <taxon>Arachnida</taxon>
        <taxon>Araneae</taxon>
        <taxon>Araneomorphae</taxon>
        <taxon>Entelegynae</taxon>
        <taxon>Eresoidea</taxon>
        <taxon>Eresidae</taxon>
        <taxon>Stegodyphus</taxon>
    </lineage>
</organism>
<feature type="non-terminal residue" evidence="2">
    <location>
        <position position="111"/>
    </location>
</feature>